<keyword evidence="5" id="KW-0238">DNA-binding</keyword>
<comment type="caution">
    <text evidence="8">The sequence shown here is derived from an EMBL/GenBank/DDBJ whole genome shotgun (WGS) entry which is preliminary data.</text>
</comment>
<protein>
    <recommendedName>
        <fullName evidence="10">DUF223 domain-containing protein</fullName>
    </recommendedName>
</protein>
<accession>A0A8S9RSV6</accession>
<dbReference type="Pfam" id="PF08646">
    <property type="entry name" value="Rep_fac-A_C"/>
    <property type="match status" value="1"/>
</dbReference>
<reference evidence="8" key="1">
    <citation type="submission" date="2019-12" db="EMBL/GenBank/DDBJ databases">
        <title>Genome sequencing and annotation of Brassica cretica.</title>
        <authorList>
            <person name="Studholme D.J."/>
            <person name="Sarris P."/>
        </authorList>
    </citation>
    <scope>NUCLEOTIDE SEQUENCE</scope>
    <source>
        <strain evidence="8">PFS-109/04</strain>
        <tissue evidence="8">Leaf</tissue>
    </source>
</reference>
<dbReference type="GO" id="GO:0003677">
    <property type="term" value="F:DNA binding"/>
    <property type="evidence" value="ECO:0007669"/>
    <property type="project" value="UniProtKB-KW"/>
</dbReference>
<dbReference type="InterPro" id="IPR012340">
    <property type="entry name" value="NA-bd_OB-fold"/>
</dbReference>
<feature type="domain" description="Replication factor A C-terminal" evidence="7">
    <location>
        <begin position="289"/>
        <end position="423"/>
    </location>
</feature>
<dbReference type="GO" id="GO:0008270">
    <property type="term" value="F:zinc ion binding"/>
    <property type="evidence" value="ECO:0007669"/>
    <property type="project" value="UniProtKB-KW"/>
</dbReference>
<evidence type="ECO:0000256" key="5">
    <source>
        <dbReference type="ARBA" id="ARBA00023125"/>
    </source>
</evidence>
<evidence type="ECO:0000256" key="2">
    <source>
        <dbReference type="ARBA" id="ARBA00022723"/>
    </source>
</evidence>
<dbReference type="PANTHER" id="PTHR47165:SF4">
    <property type="entry name" value="OS03G0429900 PROTEIN"/>
    <property type="match status" value="1"/>
</dbReference>
<dbReference type="Proteomes" id="UP000712600">
    <property type="component" value="Unassembled WGS sequence"/>
</dbReference>
<evidence type="ECO:0000256" key="4">
    <source>
        <dbReference type="ARBA" id="ARBA00022833"/>
    </source>
</evidence>
<keyword evidence="2" id="KW-0479">Metal-binding</keyword>
<dbReference type="PANTHER" id="PTHR47165">
    <property type="entry name" value="OS03G0429900 PROTEIN"/>
    <property type="match status" value="1"/>
</dbReference>
<evidence type="ECO:0000256" key="3">
    <source>
        <dbReference type="ARBA" id="ARBA00022771"/>
    </source>
</evidence>
<dbReference type="CDD" id="cd04481">
    <property type="entry name" value="RPA1_DBD_B_like"/>
    <property type="match status" value="1"/>
</dbReference>
<evidence type="ECO:0000259" key="7">
    <source>
        <dbReference type="Pfam" id="PF08646"/>
    </source>
</evidence>
<dbReference type="AlphaFoldDB" id="A0A8S9RSV6"/>
<proteinExistence type="inferred from homology"/>
<keyword evidence="3" id="KW-0863">Zinc-finger</keyword>
<dbReference type="EMBL" id="QGKX02000088">
    <property type="protein sequence ID" value="KAF3583498.1"/>
    <property type="molecule type" value="Genomic_DNA"/>
</dbReference>
<dbReference type="InterPro" id="IPR047192">
    <property type="entry name" value="Euk_RPA1_DBD_C"/>
</dbReference>
<evidence type="ECO:0000256" key="1">
    <source>
        <dbReference type="ARBA" id="ARBA00005690"/>
    </source>
</evidence>
<feature type="domain" description="Replication protein A 70 kDa DNA-binding subunit B/D first OB fold" evidence="6">
    <location>
        <begin position="5"/>
        <end position="104"/>
    </location>
</feature>
<evidence type="ECO:0000259" key="6">
    <source>
        <dbReference type="Pfam" id="PF02721"/>
    </source>
</evidence>
<dbReference type="InterPro" id="IPR013955">
    <property type="entry name" value="Rep_factor-A_C"/>
</dbReference>
<sequence length="525" mass="58824">MAAMNTISELKPFKSMWKVQVKIIRLWKQYSAAGGETIEMVFVDARGDKIAGTVKKELVGKFDRVLQEGETKVLINFTVTHSTGSYRTTSHPFKIVFLPTTRVRICEELPNNLTGLNPVKFRDVLNGVLDDDYLIDVIGHIVEVSQMEIVSVSGKDTQKISVELRNEEDERLPLVLWGKFAEDVSNAIQLRSEQSIVCVLRFGKIKVWKEDHSISNAYNVSNVALNPQMDEVQAFMSLLPKDDLALAILDSKSNAVVPGVKERDEFFHRTPKKTIAQVLESKQVEKCIVMASIAAIDSDMGWYYLSCKVCAKKVLTVPNDMEDEDEFNVGGHNYYCVKCKNANPILLPRYKLHLVVLDATNNTKFLLFDNLALQLLHKPCIELTGPITDEIQDPDVLPPILTDLIGKTFLFKIGIERENYLYKHSTYKVLKIMTNIGWINEFDAIGSPTESENTFGGTFSALSDAPEGSLMIHGGSSQQAESNDLTPAKRTRPPIINLEDAFDQNSVTRSACTIKVKKEKNEKSG</sequence>
<evidence type="ECO:0008006" key="10">
    <source>
        <dbReference type="Google" id="ProtNLM"/>
    </source>
</evidence>
<keyword evidence="4" id="KW-0862">Zinc</keyword>
<comment type="similarity">
    <text evidence="1">Belongs to the replication factor A protein 1 family.</text>
</comment>
<dbReference type="InterPro" id="IPR003871">
    <property type="entry name" value="RFA1B/D_OB_1st"/>
</dbReference>
<dbReference type="CDD" id="cd04480">
    <property type="entry name" value="RPA1_DBD_A_like"/>
    <property type="match status" value="1"/>
</dbReference>
<evidence type="ECO:0000313" key="8">
    <source>
        <dbReference type="EMBL" id="KAF3583498.1"/>
    </source>
</evidence>
<dbReference type="Pfam" id="PF02721">
    <property type="entry name" value="DUF223"/>
    <property type="match status" value="1"/>
</dbReference>
<dbReference type="CDD" id="cd04476">
    <property type="entry name" value="RPA1_DBD_C"/>
    <property type="match status" value="1"/>
</dbReference>
<organism evidence="8 9">
    <name type="scientific">Brassica cretica</name>
    <name type="common">Mustard</name>
    <dbReference type="NCBI Taxonomy" id="69181"/>
    <lineage>
        <taxon>Eukaryota</taxon>
        <taxon>Viridiplantae</taxon>
        <taxon>Streptophyta</taxon>
        <taxon>Embryophyta</taxon>
        <taxon>Tracheophyta</taxon>
        <taxon>Spermatophyta</taxon>
        <taxon>Magnoliopsida</taxon>
        <taxon>eudicotyledons</taxon>
        <taxon>Gunneridae</taxon>
        <taxon>Pentapetalae</taxon>
        <taxon>rosids</taxon>
        <taxon>malvids</taxon>
        <taxon>Brassicales</taxon>
        <taxon>Brassicaceae</taxon>
        <taxon>Brassiceae</taxon>
        <taxon>Brassica</taxon>
    </lineage>
</organism>
<gene>
    <name evidence="8" type="ORF">F2Q69_00032212</name>
</gene>
<evidence type="ECO:0000313" key="9">
    <source>
        <dbReference type="Proteomes" id="UP000712600"/>
    </source>
</evidence>
<dbReference type="SUPFAM" id="SSF50249">
    <property type="entry name" value="Nucleic acid-binding proteins"/>
    <property type="match status" value="3"/>
</dbReference>
<dbReference type="Gene3D" id="2.40.50.140">
    <property type="entry name" value="Nucleic acid-binding proteins"/>
    <property type="match status" value="3"/>
</dbReference>
<name>A0A8S9RSV6_BRACR</name>